<protein>
    <recommendedName>
        <fullName evidence="2">SPW repeat-containing integral membrane domain-containing protein</fullName>
    </recommendedName>
</protein>
<dbReference type="InterPro" id="IPR005530">
    <property type="entry name" value="SPW"/>
</dbReference>
<feature type="transmembrane region" description="Helical" evidence="1">
    <location>
        <begin position="69"/>
        <end position="86"/>
    </location>
</feature>
<evidence type="ECO:0000259" key="2">
    <source>
        <dbReference type="Pfam" id="PF03779"/>
    </source>
</evidence>
<dbReference type="RefSeq" id="WP_162335336.1">
    <property type="nucleotide sequence ID" value="NZ_CP048113.1"/>
</dbReference>
<proteinExistence type="predicted"/>
<feature type="domain" description="SPW repeat-containing integral membrane" evidence="2">
    <location>
        <begin position="9"/>
        <end position="107"/>
    </location>
</feature>
<evidence type="ECO:0000313" key="3">
    <source>
        <dbReference type="EMBL" id="QHS63620.1"/>
    </source>
</evidence>
<dbReference type="AlphaFoldDB" id="A0A6B9ZMD5"/>
<evidence type="ECO:0000256" key="1">
    <source>
        <dbReference type="SAM" id="Phobius"/>
    </source>
</evidence>
<organism evidence="3 4">
    <name type="scientific">Chitinophaga agri</name>
    <dbReference type="NCBI Taxonomy" id="2703787"/>
    <lineage>
        <taxon>Bacteria</taxon>
        <taxon>Pseudomonadati</taxon>
        <taxon>Bacteroidota</taxon>
        <taxon>Chitinophagia</taxon>
        <taxon>Chitinophagales</taxon>
        <taxon>Chitinophagaceae</taxon>
        <taxon>Chitinophaga</taxon>
    </lineage>
</organism>
<accession>A0A6B9ZMD5</accession>
<feature type="transmembrane region" description="Helical" evidence="1">
    <location>
        <begin position="36"/>
        <end position="57"/>
    </location>
</feature>
<name>A0A6B9ZMD5_9BACT</name>
<reference evidence="3 4" key="1">
    <citation type="submission" date="2020-01" db="EMBL/GenBank/DDBJ databases">
        <title>Complete genome sequence of Chitinophaga sp. H33E-04 isolated from quinoa roots.</title>
        <authorList>
            <person name="Weon H.-Y."/>
            <person name="Lee S.A."/>
        </authorList>
    </citation>
    <scope>NUCLEOTIDE SEQUENCE [LARGE SCALE GENOMIC DNA]</scope>
    <source>
        <strain evidence="3 4">H33E-04</strain>
    </source>
</reference>
<dbReference type="KEGG" id="chih:GWR21_29780"/>
<keyword evidence="1" id="KW-0812">Transmembrane</keyword>
<keyword evidence="4" id="KW-1185">Reference proteome</keyword>
<feature type="transmembrane region" description="Helical" evidence="1">
    <location>
        <begin position="12"/>
        <end position="30"/>
    </location>
</feature>
<dbReference type="Pfam" id="PF03779">
    <property type="entry name" value="SPW"/>
    <property type="match status" value="1"/>
</dbReference>
<sequence length="124" mass="13466">MRFIGTKLHGYLDYIVAVLLIAAPWIFGFYQGGAESWVPVGMGLFTIVYSLLTDYELGISHRLNMSTHLTLDVISGILLALSPWLLNFAADVWLPHLAVGILEMGVASATKIIAGTNAKSFANI</sequence>
<keyword evidence="1" id="KW-0472">Membrane</keyword>
<dbReference type="EMBL" id="CP048113">
    <property type="protein sequence ID" value="QHS63620.1"/>
    <property type="molecule type" value="Genomic_DNA"/>
</dbReference>
<dbReference type="Proteomes" id="UP000476411">
    <property type="component" value="Chromosome"/>
</dbReference>
<keyword evidence="1" id="KW-1133">Transmembrane helix</keyword>
<gene>
    <name evidence="3" type="ORF">GWR21_29780</name>
</gene>
<evidence type="ECO:0000313" key="4">
    <source>
        <dbReference type="Proteomes" id="UP000476411"/>
    </source>
</evidence>